<feature type="domain" description="Copper amine oxidase-like N-terminal" evidence="1">
    <location>
        <begin position="5"/>
        <end position="85"/>
    </location>
</feature>
<proteinExistence type="predicted"/>
<dbReference type="SUPFAM" id="SSF55383">
    <property type="entry name" value="Copper amine oxidase, domain N"/>
    <property type="match status" value="1"/>
</dbReference>
<dbReference type="Proteomes" id="UP000029409">
    <property type="component" value="Chromosome"/>
</dbReference>
<evidence type="ECO:0000259" key="1">
    <source>
        <dbReference type="Pfam" id="PF07833"/>
    </source>
</evidence>
<protein>
    <recommendedName>
        <fullName evidence="1">Copper amine oxidase-like N-terminal domain-containing protein</fullName>
    </recommendedName>
</protein>
<dbReference type="Pfam" id="PF07833">
    <property type="entry name" value="Cu_amine_oxidN1"/>
    <property type="match status" value="1"/>
</dbReference>
<accession>A0A089HPH6</accession>
<dbReference type="AlphaFoldDB" id="A0A089HPH6"/>
<organism evidence="2 3">
    <name type="scientific">Paenibacillus durus</name>
    <name type="common">Paenibacillus azotofixans</name>
    <dbReference type="NCBI Taxonomy" id="44251"/>
    <lineage>
        <taxon>Bacteria</taxon>
        <taxon>Bacillati</taxon>
        <taxon>Bacillota</taxon>
        <taxon>Bacilli</taxon>
        <taxon>Bacillales</taxon>
        <taxon>Paenibacillaceae</taxon>
        <taxon>Paenibacillus</taxon>
    </lineage>
</organism>
<dbReference type="Gene3D" id="3.30.457.10">
    <property type="entry name" value="Copper amine oxidase-like, N-terminal domain"/>
    <property type="match status" value="1"/>
</dbReference>
<dbReference type="EMBL" id="CP009288">
    <property type="protein sequence ID" value="AIQ12288.1"/>
    <property type="molecule type" value="Genomic_DNA"/>
</dbReference>
<dbReference type="InterPro" id="IPR012854">
    <property type="entry name" value="Cu_amine_oxidase-like_N"/>
</dbReference>
<dbReference type="KEGG" id="pdu:PDUR_10425"/>
<dbReference type="eggNOG" id="ENOG5033PIS">
    <property type="taxonomic scope" value="Bacteria"/>
</dbReference>
<sequence>MAASTAKAAGLKITWDQTHKRAEFTGWEKSFAVRVGSRTGVLDGIPVSIGGVPFIHNKELYIPVKFMVKALEGGTVRWDAKKRTFLANGLHLYRSYSETFEGTVYSVSLDTGELYSSSRQGAKLKIADLGTGLDVVDFTFERTPGGLLLLRISNIYGEPHVNTAYFTFVLRNGAVIRKGQIAGRASFGEPAARSDGKLLLSDGRALRLVEDGTGNVAETVDLAKLMNADATQNADTLYHVEAFYSDIALIRPSNTGLLTLVDRSTGASTLLYREFFDADRQREIEEGDPWFLGDFLRFAGRSGDTLTFTYNTGHEIIKYTHILTAAPQQ</sequence>
<reference evidence="2 3" key="1">
    <citation type="submission" date="2014-08" db="EMBL/GenBank/DDBJ databases">
        <title>Comparative genomics of the Paenibacillus odorifer group.</title>
        <authorList>
            <person name="den Bakker H.C."/>
            <person name="Tsai Y.-C."/>
            <person name="Martin N."/>
            <person name="Korlach J."/>
            <person name="Wiedmann M."/>
        </authorList>
    </citation>
    <scope>NUCLEOTIDE SEQUENCE [LARGE SCALE GENOMIC DNA]</scope>
    <source>
        <strain evidence="2 3">DSM 1735</strain>
    </source>
</reference>
<gene>
    <name evidence="2" type="ORF">PDUR_10425</name>
</gene>
<dbReference type="STRING" id="44251.PDUR_10425"/>
<evidence type="ECO:0000313" key="2">
    <source>
        <dbReference type="EMBL" id="AIQ12288.1"/>
    </source>
</evidence>
<name>A0A089HPH6_PAEDU</name>
<evidence type="ECO:0000313" key="3">
    <source>
        <dbReference type="Proteomes" id="UP000029409"/>
    </source>
</evidence>
<dbReference type="InterPro" id="IPR036582">
    <property type="entry name" value="Mao_N_sf"/>
</dbReference>
<keyword evidence="3" id="KW-1185">Reference proteome</keyword>